<evidence type="ECO:0008006" key="4">
    <source>
        <dbReference type="Google" id="ProtNLM"/>
    </source>
</evidence>
<evidence type="ECO:0000256" key="1">
    <source>
        <dbReference type="SAM" id="Phobius"/>
    </source>
</evidence>
<reference evidence="2" key="1">
    <citation type="submission" date="2022-07" db="EMBL/GenBank/DDBJ databases">
        <title>Isolation, identification, and degradation of a PFOSA degrading strain from sewage treatment plant.</title>
        <authorList>
            <person name="Zhang L."/>
            <person name="Huo Y."/>
        </authorList>
    </citation>
    <scope>NUCLEOTIDE SEQUENCE</scope>
    <source>
        <strain evidence="2">C1</strain>
    </source>
</reference>
<dbReference type="EMBL" id="CP101751">
    <property type="protein sequence ID" value="UUC46763.1"/>
    <property type="molecule type" value="Genomic_DNA"/>
</dbReference>
<dbReference type="RefSeq" id="WP_256552417.1">
    <property type="nucleotide sequence ID" value="NZ_CP101751.1"/>
</dbReference>
<organism evidence="2 3">
    <name type="scientific">Flavobacterium cerinum</name>
    <dbReference type="NCBI Taxonomy" id="2502784"/>
    <lineage>
        <taxon>Bacteria</taxon>
        <taxon>Pseudomonadati</taxon>
        <taxon>Bacteroidota</taxon>
        <taxon>Flavobacteriia</taxon>
        <taxon>Flavobacteriales</taxon>
        <taxon>Flavobacteriaceae</taxon>
        <taxon>Flavobacterium</taxon>
    </lineage>
</organism>
<accession>A0ABY5IVC2</accession>
<proteinExistence type="predicted"/>
<evidence type="ECO:0000313" key="3">
    <source>
        <dbReference type="Proteomes" id="UP001059844"/>
    </source>
</evidence>
<sequence length="258" mass="30297">MQIRAIWGMQLLDIFLSSISVNRNSCSAELTFELSDTFGVDETDVIKPLASFVAGMGVLSMWILQHRHGYLHLRVYLNLKLKSMVLSKKFIFVFYILIFFSCENDRKMVFHEKLNLPSDVYQTTKNYWDVYPVENLDVSDTDKVNEVSNFVLKKYSRNEAETCDTYRISFYVYNENGEDGINNVINYSKELIEWKGDYIRLEYNWIHGVFFGVTYFDDEGNVLSIYVRIKGFEKYMKVKEKTEKGFDEKGKTQLCKVS</sequence>
<name>A0ABY5IVC2_9FLAO</name>
<keyword evidence="1" id="KW-0472">Membrane</keyword>
<gene>
    <name evidence="2" type="ORF">NOX80_06065</name>
</gene>
<dbReference type="Proteomes" id="UP001059844">
    <property type="component" value="Chromosome"/>
</dbReference>
<keyword evidence="3" id="KW-1185">Reference proteome</keyword>
<feature type="transmembrane region" description="Helical" evidence="1">
    <location>
        <begin position="45"/>
        <end position="64"/>
    </location>
</feature>
<keyword evidence="1" id="KW-0812">Transmembrane</keyword>
<feature type="transmembrane region" description="Helical" evidence="1">
    <location>
        <begin position="85"/>
        <end position="101"/>
    </location>
</feature>
<evidence type="ECO:0000313" key="2">
    <source>
        <dbReference type="EMBL" id="UUC46763.1"/>
    </source>
</evidence>
<protein>
    <recommendedName>
        <fullName evidence="4">Lipoprotein</fullName>
    </recommendedName>
</protein>
<keyword evidence="1" id="KW-1133">Transmembrane helix</keyword>